<gene>
    <name evidence="2" type="ORF">SAMN05444000_10244</name>
</gene>
<accession>A0A1M6CE18</accession>
<dbReference type="Gene3D" id="1.10.10.10">
    <property type="entry name" value="Winged helix-like DNA-binding domain superfamily/Winged helix DNA-binding domain"/>
    <property type="match status" value="1"/>
</dbReference>
<dbReference type="SUPFAM" id="SSF46689">
    <property type="entry name" value="Homeodomain-like"/>
    <property type="match status" value="1"/>
</dbReference>
<dbReference type="GO" id="GO:0003677">
    <property type="term" value="F:DNA binding"/>
    <property type="evidence" value="ECO:0007669"/>
    <property type="project" value="InterPro"/>
</dbReference>
<dbReference type="GO" id="GO:0004803">
    <property type="term" value="F:transposase activity"/>
    <property type="evidence" value="ECO:0007669"/>
    <property type="project" value="InterPro"/>
</dbReference>
<organism evidence="2 3">
    <name type="scientific">Shimia gijangensis</name>
    <dbReference type="NCBI Taxonomy" id="1470563"/>
    <lineage>
        <taxon>Bacteria</taxon>
        <taxon>Pseudomonadati</taxon>
        <taxon>Pseudomonadota</taxon>
        <taxon>Alphaproteobacteria</taxon>
        <taxon>Rhodobacterales</taxon>
        <taxon>Roseobacteraceae</taxon>
    </lineage>
</organism>
<feature type="coiled-coil region" evidence="1">
    <location>
        <begin position="68"/>
        <end position="98"/>
    </location>
</feature>
<dbReference type="EMBL" id="FQZQ01000002">
    <property type="protein sequence ID" value="SHI59280.1"/>
    <property type="molecule type" value="Genomic_DNA"/>
</dbReference>
<dbReference type="InterPro" id="IPR036388">
    <property type="entry name" value="WH-like_DNA-bd_sf"/>
</dbReference>
<evidence type="ECO:0000313" key="3">
    <source>
        <dbReference type="Proteomes" id="UP000183982"/>
    </source>
</evidence>
<dbReference type="InterPro" id="IPR002514">
    <property type="entry name" value="Transposase_8"/>
</dbReference>
<dbReference type="Pfam" id="PF01527">
    <property type="entry name" value="HTH_Tnp_1"/>
    <property type="match status" value="1"/>
</dbReference>
<dbReference type="STRING" id="1470563.SAMN05444000_10244"/>
<keyword evidence="1" id="KW-0175">Coiled coil</keyword>
<dbReference type="Proteomes" id="UP000183982">
    <property type="component" value="Unassembled WGS sequence"/>
</dbReference>
<sequence length="110" mass="12577">MTKSKMGNRYAPEVRVRAIRMVFEHQGSYETQAAAIAAIAPKIGCIPQTLRGWVMQAEKDSGMRDGVTTEERDRIKALERENRELRQANEILRKASAYFAQAELDRPLKR</sequence>
<name>A0A1M6CE18_9RHOB</name>
<keyword evidence="3" id="KW-1185">Reference proteome</keyword>
<evidence type="ECO:0000313" key="2">
    <source>
        <dbReference type="EMBL" id="SHI59280.1"/>
    </source>
</evidence>
<dbReference type="AlphaFoldDB" id="A0A1M6CE18"/>
<reference evidence="3" key="1">
    <citation type="submission" date="2016-11" db="EMBL/GenBank/DDBJ databases">
        <authorList>
            <person name="Varghese N."/>
            <person name="Submissions S."/>
        </authorList>
    </citation>
    <scope>NUCLEOTIDE SEQUENCE [LARGE SCALE GENOMIC DNA]</scope>
    <source>
        <strain evidence="3">DSM 100564</strain>
    </source>
</reference>
<dbReference type="InterPro" id="IPR009057">
    <property type="entry name" value="Homeodomain-like_sf"/>
</dbReference>
<evidence type="ECO:0000256" key="1">
    <source>
        <dbReference type="SAM" id="Coils"/>
    </source>
</evidence>
<dbReference type="GO" id="GO:0006313">
    <property type="term" value="P:DNA transposition"/>
    <property type="evidence" value="ECO:0007669"/>
    <property type="project" value="InterPro"/>
</dbReference>
<protein>
    <submittedName>
        <fullName evidence="2">Transposase</fullName>
    </submittedName>
</protein>
<proteinExistence type="predicted"/>